<dbReference type="GeneID" id="37228268"/>
<dbReference type="InterPro" id="IPR050829">
    <property type="entry name" value="CorA_MIT"/>
</dbReference>
<keyword evidence="4" id="KW-1185">Reference proteome</keyword>
<evidence type="ECO:0000313" key="4">
    <source>
        <dbReference type="Proteomes" id="UP000249402"/>
    </source>
</evidence>
<dbReference type="PANTHER" id="PTHR47685:SF1">
    <property type="entry name" value="MAGNESIUM TRANSPORT PROTEIN CORA"/>
    <property type="match status" value="1"/>
</dbReference>
<dbReference type="AlphaFoldDB" id="A0A395GPN7"/>
<organism evidence="3 4">
    <name type="scientific">Aspergillus ibericus CBS 121593</name>
    <dbReference type="NCBI Taxonomy" id="1448316"/>
    <lineage>
        <taxon>Eukaryota</taxon>
        <taxon>Fungi</taxon>
        <taxon>Dikarya</taxon>
        <taxon>Ascomycota</taxon>
        <taxon>Pezizomycotina</taxon>
        <taxon>Eurotiomycetes</taxon>
        <taxon>Eurotiomycetidae</taxon>
        <taxon>Eurotiales</taxon>
        <taxon>Aspergillaceae</taxon>
        <taxon>Aspergillus</taxon>
        <taxon>Aspergillus subgen. Circumdati</taxon>
    </lineage>
</organism>
<accession>A0A395GPN7</accession>
<gene>
    <name evidence="3" type="ORF">BO80DRAFT_482379</name>
</gene>
<feature type="compositionally biased region" description="Polar residues" evidence="2">
    <location>
        <begin position="277"/>
        <end position="287"/>
    </location>
</feature>
<dbReference type="RefSeq" id="XP_025571652.1">
    <property type="nucleotide sequence ID" value="XM_025723403.1"/>
</dbReference>
<dbReference type="STRING" id="1448316.A0A395GPN7"/>
<evidence type="ECO:0000256" key="2">
    <source>
        <dbReference type="SAM" id="MobiDB-lite"/>
    </source>
</evidence>
<sequence>MVANPGDTIDTQRVDGVQSGIQPTDREKQNRLALYIPYTSWAERPPKPKTVGSKSSSVPEPVGGNRANEPPAPAEDQQARRPSTDSGQHDHHILHSSMTLDQYYCTSLEDTTDRDFDQVVSRYLENQDGPNSNVENSMGEAVRAEHPPVQPQNTADTEKGTNQLTIQMLMVDQLWLWIIDEKTIITSTTRRTDTDDPVLQKILEGLVNHRSKGWSRPTSVDIMLRLLVDTTMGFLSDKKASASGEASLFEEFQGFIKIGQKPNDMAQKNSPEHSPQERGTQTKSPQMENPYYDIKREIDLLRKIKDILDELHILKSLVDDQEAVFLQAFPAERPDPWTELYAYSQVADLKRELQEMTREAKEVQEAIYTLLDLKQKQANISEAKAMAEQTREAGMQTQHSARQNDTIMVFTVVTIIFVGPSRFHCFAFNASWLLELVAASPTPSSATLSPHSTDSNGPKENMSDGNGVHPGIMWRYRNIRSAHGPDIEQQ</sequence>
<reference evidence="3 4" key="1">
    <citation type="submission" date="2018-02" db="EMBL/GenBank/DDBJ databases">
        <title>The genomes of Aspergillus section Nigri reveals drivers in fungal speciation.</title>
        <authorList>
            <consortium name="DOE Joint Genome Institute"/>
            <person name="Vesth T.C."/>
            <person name="Nybo J."/>
            <person name="Theobald S."/>
            <person name="Brandl J."/>
            <person name="Frisvad J.C."/>
            <person name="Nielsen K.F."/>
            <person name="Lyhne E.K."/>
            <person name="Kogle M.E."/>
            <person name="Kuo A."/>
            <person name="Riley R."/>
            <person name="Clum A."/>
            <person name="Nolan M."/>
            <person name="Lipzen A."/>
            <person name="Salamov A."/>
            <person name="Henrissat B."/>
            <person name="Wiebenga A."/>
            <person name="De vries R.P."/>
            <person name="Grigoriev I.V."/>
            <person name="Mortensen U.H."/>
            <person name="Andersen M.R."/>
            <person name="Baker S.E."/>
        </authorList>
    </citation>
    <scope>NUCLEOTIDE SEQUENCE [LARGE SCALE GENOMIC DNA]</scope>
    <source>
        <strain evidence="3 4">CBS 121593</strain>
    </source>
</reference>
<feature type="compositionally biased region" description="Basic and acidic residues" evidence="2">
    <location>
        <begin position="77"/>
        <end position="91"/>
    </location>
</feature>
<dbReference type="VEuPathDB" id="FungiDB:BO80DRAFT_482379"/>
<dbReference type="EMBL" id="KZ824464">
    <property type="protein sequence ID" value="RAK97324.1"/>
    <property type="molecule type" value="Genomic_DNA"/>
</dbReference>
<proteinExistence type="predicted"/>
<name>A0A395GPN7_9EURO</name>
<feature type="coiled-coil region" evidence="1">
    <location>
        <begin position="346"/>
        <end position="393"/>
    </location>
</feature>
<feature type="region of interest" description="Disordered" evidence="2">
    <location>
        <begin position="1"/>
        <end position="91"/>
    </location>
</feature>
<dbReference type="OrthoDB" id="4511109at2759"/>
<feature type="region of interest" description="Disordered" evidence="2">
    <location>
        <begin position="262"/>
        <end position="288"/>
    </location>
</feature>
<feature type="compositionally biased region" description="Low complexity" evidence="2">
    <location>
        <begin position="443"/>
        <end position="453"/>
    </location>
</feature>
<dbReference type="PANTHER" id="PTHR47685">
    <property type="entry name" value="MAGNESIUM TRANSPORT PROTEIN CORA"/>
    <property type="match status" value="1"/>
</dbReference>
<evidence type="ECO:0000256" key="1">
    <source>
        <dbReference type="SAM" id="Coils"/>
    </source>
</evidence>
<protein>
    <submittedName>
        <fullName evidence="3">Uncharacterized protein</fullName>
    </submittedName>
</protein>
<keyword evidence="1" id="KW-0175">Coiled coil</keyword>
<evidence type="ECO:0000313" key="3">
    <source>
        <dbReference type="EMBL" id="RAK97324.1"/>
    </source>
</evidence>
<feature type="region of interest" description="Disordered" evidence="2">
    <location>
        <begin position="443"/>
        <end position="468"/>
    </location>
</feature>
<dbReference type="Proteomes" id="UP000249402">
    <property type="component" value="Unassembled WGS sequence"/>
</dbReference>